<name>A0ABT0H083_9HYPH</name>
<dbReference type="Pfam" id="PF06055">
    <property type="entry name" value="ExoD"/>
    <property type="match status" value="1"/>
</dbReference>
<keyword evidence="3" id="KW-1185">Reference proteome</keyword>
<sequence>MPETHSPTIEDVLTAWGEEVQEGPSNVGSLMRAAGSRAAGPMLFLPALVMVSPIGAIPGVPIVLTTVIVLVSVQVLAGASSLWLPDVLVRRGIPEDKVQKIIDWLRPKAAWADRYLGRRLAFLAGGAMARAIAGLCMVLAVLVYPLTLFPFAVALPGGAIMLLSLGLLTRDGVVTLLGLSLAGGAIWAGLTVPL</sequence>
<keyword evidence="1" id="KW-1133">Transmembrane helix</keyword>
<dbReference type="Proteomes" id="UP001431221">
    <property type="component" value="Unassembled WGS sequence"/>
</dbReference>
<proteinExistence type="predicted"/>
<gene>
    <name evidence="2" type="ORF">M0H32_23250</name>
</gene>
<evidence type="ECO:0000256" key="1">
    <source>
        <dbReference type="SAM" id="Phobius"/>
    </source>
</evidence>
<dbReference type="RefSeq" id="WP_248158068.1">
    <property type="nucleotide sequence ID" value="NZ_JALNMJ010000021.1"/>
</dbReference>
<dbReference type="PANTHER" id="PTHR41795">
    <property type="entry name" value="EXOPOLYSACCHARIDE SYNTHESIS PROTEIN"/>
    <property type="match status" value="1"/>
</dbReference>
<evidence type="ECO:0000313" key="3">
    <source>
        <dbReference type="Proteomes" id="UP001431221"/>
    </source>
</evidence>
<accession>A0ABT0H083</accession>
<protein>
    <submittedName>
        <fullName evidence="2">Exopolysaccharide biosynthesis protein</fullName>
    </submittedName>
</protein>
<keyword evidence="1" id="KW-0812">Transmembrane</keyword>
<comment type="caution">
    <text evidence="2">The sequence shown here is derived from an EMBL/GenBank/DDBJ whole genome shotgun (WGS) entry which is preliminary data.</text>
</comment>
<dbReference type="EMBL" id="JALNMJ010000021">
    <property type="protein sequence ID" value="MCK7615094.1"/>
    <property type="molecule type" value="Genomic_DNA"/>
</dbReference>
<dbReference type="PANTHER" id="PTHR41795:SF1">
    <property type="entry name" value="EXOPOLYSACCHARIDE SYNTHESIS PROTEIN"/>
    <property type="match status" value="1"/>
</dbReference>
<feature type="transmembrane region" description="Helical" evidence="1">
    <location>
        <begin position="62"/>
        <end position="84"/>
    </location>
</feature>
<feature type="transmembrane region" description="Helical" evidence="1">
    <location>
        <begin position="173"/>
        <end position="192"/>
    </location>
</feature>
<feature type="transmembrane region" description="Helical" evidence="1">
    <location>
        <begin position="38"/>
        <end position="56"/>
    </location>
</feature>
<keyword evidence="1" id="KW-0472">Membrane</keyword>
<feature type="transmembrane region" description="Helical" evidence="1">
    <location>
        <begin position="148"/>
        <end position="168"/>
    </location>
</feature>
<organism evidence="2 3">
    <name type="scientific">Roseibium sediminicola</name>
    <dbReference type="NCBI Taxonomy" id="2933272"/>
    <lineage>
        <taxon>Bacteria</taxon>
        <taxon>Pseudomonadati</taxon>
        <taxon>Pseudomonadota</taxon>
        <taxon>Alphaproteobacteria</taxon>
        <taxon>Hyphomicrobiales</taxon>
        <taxon>Stappiaceae</taxon>
        <taxon>Roseibium</taxon>
    </lineage>
</organism>
<feature type="transmembrane region" description="Helical" evidence="1">
    <location>
        <begin position="120"/>
        <end position="142"/>
    </location>
</feature>
<dbReference type="InterPro" id="IPR010331">
    <property type="entry name" value="ExoD"/>
</dbReference>
<dbReference type="PIRSF" id="PIRSF033239">
    <property type="entry name" value="ExoD"/>
    <property type="match status" value="1"/>
</dbReference>
<evidence type="ECO:0000313" key="2">
    <source>
        <dbReference type="EMBL" id="MCK7615094.1"/>
    </source>
</evidence>
<reference evidence="2" key="1">
    <citation type="submission" date="2022-04" db="EMBL/GenBank/DDBJ databases">
        <title>Roseibium sp. CAU 1639 isolated from mud.</title>
        <authorList>
            <person name="Kim W."/>
        </authorList>
    </citation>
    <scope>NUCLEOTIDE SEQUENCE</scope>
    <source>
        <strain evidence="2">CAU 1639</strain>
    </source>
</reference>